<sequence length="433" mass="47654">SSLTGHCVPPFLDESLFPSEGGFVHGRFCAPFGAGRNETSCCLPCPTTDWTYGNSLKTYNTTAGWLNVVGLIFLVFLLISYAVLPTQQTRSHYLSICLVVSVAMLELGFAIPLFANPRVCYNDITPNDMYSSTECAWGGAFVVAGGLSTALWILIRAFSMNLQICWDIVPGQKFFYASQAIGWGVAAALFTATMTATGVSFRFGASCHVNHANSLADFWGPLLAFEGAAGILQLATFIYCIHVYLKNLFLDRSHEQSNQSSGGFGNSARTAGARAVYQRLKKVLWLQWRGIAIVTICLVDVIFFAIVFVYLDGMQASVHNNFSTIEPWLLCLVHNPTERSKCLDLANEWVLDEEVVSAVLILLSITGLQVFFFLSRPALLPAWFQFLFSSSRSGNDEFVSLDARPDVMNNMGGPTPPKYAHVRGHQSTTFEMQ</sequence>
<dbReference type="PANTHER" id="PTHR42058">
    <property type="entry name" value="G_PROTEIN_RECEP_F2_4 DOMAIN-CONTAINING PROTEIN"/>
    <property type="match status" value="1"/>
</dbReference>
<feature type="transmembrane region" description="Helical" evidence="2">
    <location>
        <begin position="180"/>
        <end position="203"/>
    </location>
</feature>
<keyword evidence="2" id="KW-0472">Membrane</keyword>
<dbReference type="EMBL" id="MU006004">
    <property type="protein sequence ID" value="KAF2858721.1"/>
    <property type="molecule type" value="Genomic_DNA"/>
</dbReference>
<organism evidence="3 4">
    <name type="scientific">Piedraia hortae CBS 480.64</name>
    <dbReference type="NCBI Taxonomy" id="1314780"/>
    <lineage>
        <taxon>Eukaryota</taxon>
        <taxon>Fungi</taxon>
        <taxon>Dikarya</taxon>
        <taxon>Ascomycota</taxon>
        <taxon>Pezizomycotina</taxon>
        <taxon>Dothideomycetes</taxon>
        <taxon>Dothideomycetidae</taxon>
        <taxon>Capnodiales</taxon>
        <taxon>Piedraiaceae</taxon>
        <taxon>Piedraia</taxon>
    </lineage>
</organism>
<protein>
    <recommendedName>
        <fullName evidence="5">G-protein coupled receptors family 2 profile 2 domain-containing protein</fullName>
    </recommendedName>
</protein>
<evidence type="ECO:0008006" key="5">
    <source>
        <dbReference type="Google" id="ProtNLM"/>
    </source>
</evidence>
<keyword evidence="4" id="KW-1185">Reference proteome</keyword>
<feature type="transmembrane region" description="Helical" evidence="2">
    <location>
        <begin position="96"/>
        <end position="116"/>
    </location>
</feature>
<dbReference type="Proteomes" id="UP000799421">
    <property type="component" value="Unassembled WGS sequence"/>
</dbReference>
<gene>
    <name evidence="3" type="ORF">K470DRAFT_192004</name>
</gene>
<keyword evidence="2" id="KW-0812">Transmembrane</keyword>
<feature type="transmembrane region" description="Helical" evidence="2">
    <location>
        <begin position="355"/>
        <end position="374"/>
    </location>
</feature>
<feature type="transmembrane region" description="Helical" evidence="2">
    <location>
        <begin position="288"/>
        <end position="311"/>
    </location>
</feature>
<reference evidence="3" key="1">
    <citation type="journal article" date="2020" name="Stud. Mycol.">
        <title>101 Dothideomycetes genomes: a test case for predicting lifestyles and emergence of pathogens.</title>
        <authorList>
            <person name="Haridas S."/>
            <person name="Albert R."/>
            <person name="Binder M."/>
            <person name="Bloem J."/>
            <person name="Labutti K."/>
            <person name="Salamov A."/>
            <person name="Andreopoulos B."/>
            <person name="Baker S."/>
            <person name="Barry K."/>
            <person name="Bills G."/>
            <person name="Bluhm B."/>
            <person name="Cannon C."/>
            <person name="Castanera R."/>
            <person name="Culley D."/>
            <person name="Daum C."/>
            <person name="Ezra D."/>
            <person name="Gonzalez J."/>
            <person name="Henrissat B."/>
            <person name="Kuo A."/>
            <person name="Liang C."/>
            <person name="Lipzen A."/>
            <person name="Lutzoni F."/>
            <person name="Magnuson J."/>
            <person name="Mondo S."/>
            <person name="Nolan M."/>
            <person name="Ohm R."/>
            <person name="Pangilinan J."/>
            <person name="Park H.-J."/>
            <person name="Ramirez L."/>
            <person name="Alfaro M."/>
            <person name="Sun H."/>
            <person name="Tritt A."/>
            <person name="Yoshinaga Y."/>
            <person name="Zwiers L.-H."/>
            <person name="Turgeon B."/>
            <person name="Goodwin S."/>
            <person name="Spatafora J."/>
            <person name="Crous P."/>
            <person name="Grigoriev I."/>
        </authorList>
    </citation>
    <scope>NUCLEOTIDE SEQUENCE</scope>
    <source>
        <strain evidence="3">CBS 480.64</strain>
    </source>
</reference>
<feature type="transmembrane region" description="Helical" evidence="2">
    <location>
        <begin position="223"/>
        <end position="245"/>
    </location>
</feature>
<dbReference type="InterPro" id="IPR053247">
    <property type="entry name" value="GPCR_GPR1/git3-like"/>
</dbReference>
<dbReference type="Gene3D" id="1.20.1070.10">
    <property type="entry name" value="Rhodopsin 7-helix transmembrane proteins"/>
    <property type="match status" value="1"/>
</dbReference>
<name>A0A6A7BTZ7_9PEZI</name>
<keyword evidence="2" id="KW-1133">Transmembrane helix</keyword>
<evidence type="ECO:0000313" key="3">
    <source>
        <dbReference type="EMBL" id="KAF2858721.1"/>
    </source>
</evidence>
<proteinExistence type="predicted"/>
<feature type="transmembrane region" description="Helical" evidence="2">
    <location>
        <begin position="136"/>
        <end position="159"/>
    </location>
</feature>
<dbReference type="OrthoDB" id="26203at2759"/>
<feature type="region of interest" description="Disordered" evidence="1">
    <location>
        <begin position="410"/>
        <end position="433"/>
    </location>
</feature>
<evidence type="ECO:0000256" key="2">
    <source>
        <dbReference type="SAM" id="Phobius"/>
    </source>
</evidence>
<evidence type="ECO:0000256" key="1">
    <source>
        <dbReference type="SAM" id="MobiDB-lite"/>
    </source>
</evidence>
<evidence type="ECO:0000313" key="4">
    <source>
        <dbReference type="Proteomes" id="UP000799421"/>
    </source>
</evidence>
<dbReference type="PANTHER" id="PTHR42058:SF1">
    <property type="entry name" value="G-PROTEIN COUPLED RECEPTORS FAMILY 2 PROFILE 2 DOMAIN-CONTAINING PROTEIN"/>
    <property type="match status" value="1"/>
</dbReference>
<accession>A0A6A7BTZ7</accession>
<feature type="transmembrane region" description="Helical" evidence="2">
    <location>
        <begin position="64"/>
        <end position="84"/>
    </location>
</feature>
<feature type="non-terminal residue" evidence="3">
    <location>
        <position position="433"/>
    </location>
</feature>
<feature type="non-terminal residue" evidence="3">
    <location>
        <position position="1"/>
    </location>
</feature>
<dbReference type="AlphaFoldDB" id="A0A6A7BTZ7"/>